<sequence length="718" mass="74082">MANGSAASPNATNATTNATDATDATRSPGPSSTSADELTVTIRMHDPHGEHRVKVSKTTRAATLKALVELESGVPASAQRLLCRGRVLADETSMESARVEDGDTLLLVQRAPDRANAGGNPNLARDPHAPDNVESRGAASGGDVGDLTGILTQLLANAGPMVGGIPGHAMTLEFSIGGAPSAGLTFGYGRGDGEDAAAPERAGSVDVAAATATGGAAAEVNSEEILRRFVATLERTIEAVREGAPEMPPPAADVGAAPAPAERENVDDGGATHFGVQCDACSQAPVRGSRYKSVAHEDFDLCQACFTSGRGAACGPFARLDLPLPSGLPPIVVDPNADDADVGAGATPRERSEVDLGGLGEILRSAAALARASAPLLDDIADRYSPDTRANTVETQARGLQLAAIMQSVGSLWCELARAISVVPPPPGTMTEQGALLAGDDVNAPRSVFTYPRLAHISPTGAFPHTRPPGMPLHNSSNFVNGAPAHPQGRFVPAGIINGGVHIISAGPEFEGVEHLPASIQNLLRRRVQVAGARRQQQTQREQPAHAVPIATAAPPEAPEGELPRNTTTNFRSSARAPPTTGDASATQGHETHSNRALSRFLGSMLRVIPSPSFGRTAAPRANVTQRAREVHSMLRHTPPTTTNANATENATTGSIATGEASPSSPTRRGLRRRASDQNEAEGTRAAKSSKVDDDGKSPAAAAGSSRGTENKDTNTEE</sequence>
<dbReference type="PROSITE" id="PS01357">
    <property type="entry name" value="ZF_ZZ_1"/>
    <property type="match status" value="1"/>
</dbReference>
<feature type="domain" description="Ubiquitin-like" evidence="6">
    <location>
        <begin position="38"/>
        <end position="114"/>
    </location>
</feature>
<reference evidence="8" key="1">
    <citation type="submission" date="2021-01" db="EMBL/GenBank/DDBJ databases">
        <authorList>
            <person name="Corre E."/>
            <person name="Pelletier E."/>
            <person name="Niang G."/>
            <person name="Scheremetjew M."/>
            <person name="Finn R."/>
            <person name="Kale V."/>
            <person name="Holt S."/>
            <person name="Cochrane G."/>
            <person name="Meng A."/>
            <person name="Brown T."/>
            <person name="Cohen L."/>
        </authorList>
    </citation>
    <scope>NUCLEOTIDE SEQUENCE</scope>
    <source>
        <strain evidence="8">Clade-D-RCC2572</strain>
    </source>
</reference>
<dbReference type="InterPro" id="IPR000626">
    <property type="entry name" value="Ubiquitin-like_dom"/>
</dbReference>
<protein>
    <recommendedName>
        <fullName evidence="9">ZZ-type domain-containing protein</fullName>
    </recommendedName>
</protein>
<dbReference type="GO" id="GO:0031593">
    <property type="term" value="F:polyubiquitin modification-dependent protein binding"/>
    <property type="evidence" value="ECO:0007669"/>
    <property type="project" value="TreeGrafter"/>
</dbReference>
<evidence type="ECO:0008006" key="9">
    <source>
        <dbReference type="Google" id="ProtNLM"/>
    </source>
</evidence>
<evidence type="ECO:0000256" key="1">
    <source>
        <dbReference type="ARBA" id="ARBA00022723"/>
    </source>
</evidence>
<dbReference type="SMART" id="SM00291">
    <property type="entry name" value="ZnF_ZZ"/>
    <property type="match status" value="1"/>
</dbReference>
<accession>A0A7S0KI11</accession>
<feature type="region of interest" description="Disordered" evidence="5">
    <location>
        <begin position="612"/>
        <end position="718"/>
    </location>
</feature>
<feature type="region of interest" description="Disordered" evidence="5">
    <location>
        <begin position="1"/>
        <end position="38"/>
    </location>
</feature>
<keyword evidence="3" id="KW-0862">Zinc</keyword>
<feature type="domain" description="ZZ-type" evidence="7">
    <location>
        <begin position="273"/>
        <end position="338"/>
    </location>
</feature>
<dbReference type="AlphaFoldDB" id="A0A7S0KI11"/>
<feature type="compositionally biased region" description="Low complexity" evidence="5">
    <location>
        <begin position="531"/>
        <end position="555"/>
    </location>
</feature>
<evidence type="ECO:0000256" key="2">
    <source>
        <dbReference type="ARBA" id="ARBA00022771"/>
    </source>
</evidence>
<name>A0A7S0KI11_9CHLO</name>
<dbReference type="EMBL" id="HBEW01004576">
    <property type="protein sequence ID" value="CAD8582359.1"/>
    <property type="molecule type" value="Transcribed_RNA"/>
</dbReference>
<dbReference type="SMART" id="SM00213">
    <property type="entry name" value="UBQ"/>
    <property type="match status" value="1"/>
</dbReference>
<evidence type="ECO:0000256" key="4">
    <source>
        <dbReference type="PROSITE-ProRule" id="PRU00228"/>
    </source>
</evidence>
<dbReference type="InterPro" id="IPR029071">
    <property type="entry name" value="Ubiquitin-like_domsf"/>
</dbReference>
<dbReference type="CDD" id="cd17039">
    <property type="entry name" value="Ubl_ubiquitin_like"/>
    <property type="match status" value="1"/>
</dbReference>
<keyword evidence="2 4" id="KW-0863">Zinc-finger</keyword>
<feature type="compositionally biased region" description="Low complexity" evidence="5">
    <location>
        <begin position="638"/>
        <end position="653"/>
    </location>
</feature>
<dbReference type="Pfam" id="PF00569">
    <property type="entry name" value="ZZ"/>
    <property type="match status" value="1"/>
</dbReference>
<proteinExistence type="predicted"/>
<feature type="compositionally biased region" description="Basic and acidic residues" evidence="5">
    <location>
        <begin position="709"/>
        <end position="718"/>
    </location>
</feature>
<dbReference type="SUPFAM" id="SSF54236">
    <property type="entry name" value="Ubiquitin-like"/>
    <property type="match status" value="1"/>
</dbReference>
<dbReference type="GO" id="GO:0036503">
    <property type="term" value="P:ERAD pathway"/>
    <property type="evidence" value="ECO:0007669"/>
    <property type="project" value="TreeGrafter"/>
</dbReference>
<evidence type="ECO:0000313" key="8">
    <source>
        <dbReference type="EMBL" id="CAD8582359.1"/>
    </source>
</evidence>
<evidence type="ECO:0000256" key="3">
    <source>
        <dbReference type="ARBA" id="ARBA00022833"/>
    </source>
</evidence>
<dbReference type="Gene3D" id="3.10.20.90">
    <property type="entry name" value="Phosphatidylinositol 3-kinase Catalytic Subunit, Chain A, domain 1"/>
    <property type="match status" value="1"/>
</dbReference>
<dbReference type="PANTHER" id="PTHR15204:SF0">
    <property type="entry name" value="LARGE PROLINE-RICH PROTEIN BAG6"/>
    <property type="match status" value="1"/>
</dbReference>
<dbReference type="SUPFAM" id="SSF57850">
    <property type="entry name" value="RING/U-box"/>
    <property type="match status" value="1"/>
</dbReference>
<dbReference type="GO" id="GO:0071818">
    <property type="term" value="C:BAT3 complex"/>
    <property type="evidence" value="ECO:0007669"/>
    <property type="project" value="TreeGrafter"/>
</dbReference>
<evidence type="ECO:0000259" key="6">
    <source>
        <dbReference type="PROSITE" id="PS50053"/>
    </source>
</evidence>
<feature type="region of interest" description="Disordered" evidence="5">
    <location>
        <begin position="113"/>
        <end position="142"/>
    </location>
</feature>
<dbReference type="PROSITE" id="PS50135">
    <property type="entry name" value="ZF_ZZ_2"/>
    <property type="match status" value="1"/>
</dbReference>
<evidence type="ECO:0000256" key="5">
    <source>
        <dbReference type="SAM" id="MobiDB-lite"/>
    </source>
</evidence>
<dbReference type="GO" id="GO:0051787">
    <property type="term" value="F:misfolded protein binding"/>
    <property type="evidence" value="ECO:0007669"/>
    <property type="project" value="TreeGrafter"/>
</dbReference>
<feature type="compositionally biased region" description="Basic and acidic residues" evidence="5">
    <location>
        <begin position="674"/>
        <end position="697"/>
    </location>
</feature>
<organism evidence="8">
    <name type="scientific">Ostreococcus mediterraneus</name>
    <dbReference type="NCBI Taxonomy" id="1486918"/>
    <lineage>
        <taxon>Eukaryota</taxon>
        <taxon>Viridiplantae</taxon>
        <taxon>Chlorophyta</taxon>
        <taxon>Mamiellophyceae</taxon>
        <taxon>Mamiellales</taxon>
        <taxon>Bathycoccaceae</taxon>
        <taxon>Ostreococcus</taxon>
    </lineage>
</organism>
<dbReference type="Gene3D" id="3.30.60.90">
    <property type="match status" value="1"/>
</dbReference>
<evidence type="ECO:0000259" key="7">
    <source>
        <dbReference type="PROSITE" id="PS50135"/>
    </source>
</evidence>
<dbReference type="InterPro" id="IPR000433">
    <property type="entry name" value="Znf_ZZ"/>
</dbReference>
<keyword evidence="1" id="KW-0479">Metal-binding</keyword>
<feature type="region of interest" description="Disordered" evidence="5">
    <location>
        <begin position="531"/>
        <end position="594"/>
    </location>
</feature>
<dbReference type="Pfam" id="PF00240">
    <property type="entry name" value="ubiquitin"/>
    <property type="match status" value="1"/>
</dbReference>
<dbReference type="PANTHER" id="PTHR15204">
    <property type="entry name" value="LARGE PROLINE-RICH PROTEIN BAG6"/>
    <property type="match status" value="1"/>
</dbReference>
<dbReference type="PROSITE" id="PS50053">
    <property type="entry name" value="UBIQUITIN_2"/>
    <property type="match status" value="1"/>
</dbReference>
<dbReference type="InterPro" id="IPR043145">
    <property type="entry name" value="Znf_ZZ_sf"/>
</dbReference>
<feature type="compositionally biased region" description="Basic and acidic residues" evidence="5">
    <location>
        <begin position="125"/>
        <end position="134"/>
    </location>
</feature>
<feature type="region of interest" description="Disordered" evidence="5">
    <location>
        <begin position="244"/>
        <end position="264"/>
    </location>
</feature>
<dbReference type="GO" id="GO:0008270">
    <property type="term" value="F:zinc ion binding"/>
    <property type="evidence" value="ECO:0007669"/>
    <property type="project" value="UniProtKB-KW"/>
</dbReference>
<gene>
    <name evidence="8" type="ORF">OMED0929_LOCUS3815</name>
</gene>
<feature type="compositionally biased region" description="Low complexity" evidence="5">
    <location>
        <begin position="1"/>
        <end position="25"/>
    </location>
</feature>